<dbReference type="PANTHER" id="PTHR11845:SF13">
    <property type="entry name" value="5'-DEOXYNUCLEOTIDASE HDDC2"/>
    <property type="match status" value="1"/>
</dbReference>
<dbReference type="InterPro" id="IPR039356">
    <property type="entry name" value="YfbR/HDDC2"/>
</dbReference>
<evidence type="ECO:0000256" key="3">
    <source>
        <dbReference type="ARBA" id="ARBA00001941"/>
    </source>
</evidence>
<dbReference type="Proteomes" id="UP000434052">
    <property type="component" value="Unassembled WGS sequence"/>
</dbReference>
<dbReference type="EC" id="3.1.3.89" evidence="5"/>
<comment type="cofactor">
    <cofactor evidence="3">
        <name>Co(2+)</name>
        <dbReference type="ChEBI" id="CHEBI:48828"/>
    </cofactor>
</comment>
<evidence type="ECO:0000256" key="7">
    <source>
        <dbReference type="ARBA" id="ARBA00022801"/>
    </source>
</evidence>
<evidence type="ECO:0000313" key="9">
    <source>
        <dbReference type="EMBL" id="QJT09464.1"/>
    </source>
</evidence>
<evidence type="ECO:0000313" key="12">
    <source>
        <dbReference type="Proteomes" id="UP000503251"/>
    </source>
</evidence>
<dbReference type="EMBL" id="CP039543">
    <property type="protein sequence ID" value="QJT09464.1"/>
    <property type="molecule type" value="Genomic_DNA"/>
</dbReference>
<dbReference type="GO" id="GO:0046872">
    <property type="term" value="F:metal ion binding"/>
    <property type="evidence" value="ECO:0007669"/>
    <property type="project" value="UniProtKB-KW"/>
</dbReference>
<dbReference type="InterPro" id="IPR006674">
    <property type="entry name" value="HD_domain"/>
</dbReference>
<keyword evidence="7 10" id="KW-0378">Hydrolase</keyword>
<dbReference type="Pfam" id="PF13023">
    <property type="entry name" value="HD_3"/>
    <property type="match status" value="1"/>
</dbReference>
<sequence>MAFGDDSIYPMLDFLRRAERLKSTLRYTWTQTGRQESTAEHSWRLCLFAMLVSRRYPDLDGLRILQLCIIHDLGEAIHGDIPATKQNGSKSGQERDDMLDLVRPLPPDMQQELLELWEEYEFAKSPEARVVKALDKLETLLQHVQGANPDGFVDYAFNLDYGKRYTLLDQFMRELREPIDAETESCLLARSCTHE</sequence>
<keyword evidence="6" id="KW-0479">Metal-binding</keyword>
<evidence type="ECO:0000256" key="6">
    <source>
        <dbReference type="ARBA" id="ARBA00022723"/>
    </source>
</evidence>
<dbReference type="EMBL" id="QMIF01000006">
    <property type="protein sequence ID" value="TVM33691.1"/>
    <property type="molecule type" value="Genomic_DNA"/>
</dbReference>
<organism evidence="10 11">
    <name type="scientific">Oceanidesulfovibrio marinus</name>
    <dbReference type="NCBI Taxonomy" id="370038"/>
    <lineage>
        <taxon>Bacteria</taxon>
        <taxon>Pseudomonadati</taxon>
        <taxon>Thermodesulfobacteriota</taxon>
        <taxon>Desulfovibrionia</taxon>
        <taxon>Desulfovibrionales</taxon>
        <taxon>Desulfovibrionaceae</taxon>
        <taxon>Oceanidesulfovibrio</taxon>
    </lineage>
</organism>
<dbReference type="InterPro" id="IPR003607">
    <property type="entry name" value="HD/PDEase_dom"/>
</dbReference>
<evidence type="ECO:0000256" key="1">
    <source>
        <dbReference type="ARBA" id="ARBA00001638"/>
    </source>
</evidence>
<keyword evidence="12" id="KW-1185">Reference proteome</keyword>
<dbReference type="AlphaFoldDB" id="A0A6P1ZFV6"/>
<dbReference type="SUPFAM" id="SSF109604">
    <property type="entry name" value="HD-domain/PDEase-like"/>
    <property type="match status" value="1"/>
</dbReference>
<comment type="catalytic activity">
    <reaction evidence="1">
        <text>a 2'-deoxyribonucleoside 5'-phosphate + H2O = a 2'-deoxyribonucleoside + phosphate</text>
        <dbReference type="Rhea" id="RHEA:36167"/>
        <dbReference type="ChEBI" id="CHEBI:15377"/>
        <dbReference type="ChEBI" id="CHEBI:18274"/>
        <dbReference type="ChEBI" id="CHEBI:43474"/>
        <dbReference type="ChEBI" id="CHEBI:65317"/>
        <dbReference type="EC" id="3.1.3.89"/>
    </reaction>
</comment>
<dbReference type="Gene3D" id="1.10.3210.10">
    <property type="entry name" value="Hypothetical protein af1432"/>
    <property type="match status" value="1"/>
</dbReference>
<comment type="subunit">
    <text evidence="4">Homodimer.</text>
</comment>
<evidence type="ECO:0000256" key="5">
    <source>
        <dbReference type="ARBA" id="ARBA00012964"/>
    </source>
</evidence>
<dbReference type="RefSeq" id="WP_144305357.1">
    <property type="nucleotide sequence ID" value="NZ_CP039543.1"/>
</dbReference>
<dbReference type="OrthoDB" id="9796032at2"/>
<evidence type="ECO:0000256" key="4">
    <source>
        <dbReference type="ARBA" id="ARBA00011738"/>
    </source>
</evidence>
<feature type="domain" description="HD/PDEase" evidence="8">
    <location>
        <begin position="34"/>
        <end position="149"/>
    </location>
</feature>
<comment type="cofactor">
    <cofactor evidence="2">
        <name>Mn(2+)</name>
        <dbReference type="ChEBI" id="CHEBI:29035"/>
    </cofactor>
</comment>
<evidence type="ECO:0000313" key="11">
    <source>
        <dbReference type="Proteomes" id="UP000434052"/>
    </source>
</evidence>
<proteinExistence type="predicted"/>
<evidence type="ECO:0000259" key="8">
    <source>
        <dbReference type="SMART" id="SM00471"/>
    </source>
</evidence>
<accession>A0A6P1ZFV6</accession>
<evidence type="ECO:0000256" key="2">
    <source>
        <dbReference type="ARBA" id="ARBA00001936"/>
    </source>
</evidence>
<evidence type="ECO:0000313" key="10">
    <source>
        <dbReference type="EMBL" id="TVM33691.1"/>
    </source>
</evidence>
<reference evidence="10 11" key="1">
    <citation type="submission" date="2018-06" db="EMBL/GenBank/DDBJ databases">
        <title>Complete genome of Desulfovibrio marinus P48SEP.</title>
        <authorList>
            <person name="Crispim J.S."/>
            <person name="Vidigal P.M.P."/>
            <person name="Silva L.C.F."/>
            <person name="Araujo L.C."/>
            <person name="Laguardia C.N."/>
            <person name="Dias R.S."/>
            <person name="Sousa M.P."/>
            <person name="Paula S.O."/>
            <person name="Silva C."/>
        </authorList>
    </citation>
    <scope>NUCLEOTIDE SEQUENCE [LARGE SCALE GENOMIC DNA]</scope>
    <source>
        <strain evidence="10 11">P48SEP</strain>
    </source>
</reference>
<dbReference type="GO" id="GO:0002953">
    <property type="term" value="F:5'-deoxynucleotidase activity"/>
    <property type="evidence" value="ECO:0007669"/>
    <property type="project" value="UniProtKB-EC"/>
</dbReference>
<name>A0A6P1ZFV6_9BACT</name>
<reference evidence="9 12" key="2">
    <citation type="submission" date="2019-04" db="EMBL/GenBank/DDBJ databases">
        <title>Isolation and culture of sulfate reducing bacteria from the cold seep of the South China Sea.</title>
        <authorList>
            <person name="Sun C."/>
            <person name="Liu R."/>
        </authorList>
    </citation>
    <scope>NUCLEOTIDE SEQUENCE [LARGE SCALE GENOMIC DNA]</scope>
    <source>
        <strain evidence="9 12">CS1</strain>
    </source>
</reference>
<dbReference type="GO" id="GO:0005737">
    <property type="term" value="C:cytoplasm"/>
    <property type="evidence" value="ECO:0007669"/>
    <property type="project" value="TreeGrafter"/>
</dbReference>
<dbReference type="Proteomes" id="UP000503251">
    <property type="component" value="Chromosome"/>
</dbReference>
<dbReference type="SMART" id="SM00471">
    <property type="entry name" value="HDc"/>
    <property type="match status" value="1"/>
</dbReference>
<protein>
    <recommendedName>
        <fullName evidence="5">5'-deoxynucleotidase</fullName>
        <ecNumber evidence="5">3.1.3.89</ecNumber>
    </recommendedName>
</protein>
<dbReference type="PANTHER" id="PTHR11845">
    <property type="entry name" value="5'-DEOXYNUCLEOTIDASE HDDC2"/>
    <property type="match status" value="1"/>
</dbReference>
<gene>
    <name evidence="10" type="ORF">DQK91_10725</name>
    <name evidence="9" type="ORF">E8L03_11165</name>
</gene>